<keyword evidence="3" id="KW-1185">Reference proteome</keyword>
<dbReference type="AlphaFoldDB" id="A0A1H6TC00"/>
<keyword evidence="1" id="KW-1133">Transmembrane helix</keyword>
<organism evidence="2 3">
    <name type="scientific">Sharpea azabuensis</name>
    <dbReference type="NCBI Taxonomy" id="322505"/>
    <lineage>
        <taxon>Bacteria</taxon>
        <taxon>Bacillati</taxon>
        <taxon>Bacillota</taxon>
        <taxon>Erysipelotrichia</taxon>
        <taxon>Erysipelotrichales</taxon>
        <taxon>Coprobacillaceae</taxon>
        <taxon>Sharpea</taxon>
    </lineage>
</organism>
<evidence type="ECO:0000313" key="3">
    <source>
        <dbReference type="Proteomes" id="UP000183028"/>
    </source>
</evidence>
<name>A0A1H6TC00_9FIRM</name>
<accession>A0A1H6TC00</accession>
<proteinExistence type="predicted"/>
<reference evidence="3" key="1">
    <citation type="submission" date="2016-10" db="EMBL/GenBank/DDBJ databases">
        <authorList>
            <person name="Varghese N."/>
        </authorList>
    </citation>
    <scope>NUCLEOTIDE SEQUENCE [LARGE SCALE GENOMIC DNA]</scope>
    <source>
        <strain evidence="3">DSM 20406</strain>
    </source>
</reference>
<feature type="transmembrane region" description="Helical" evidence="1">
    <location>
        <begin position="451"/>
        <end position="470"/>
    </location>
</feature>
<keyword evidence="1" id="KW-0472">Membrane</keyword>
<evidence type="ECO:0000313" key="2">
    <source>
        <dbReference type="EMBL" id="SEI73810.1"/>
    </source>
</evidence>
<gene>
    <name evidence="2" type="ORF">SAMN04487834_102023</name>
</gene>
<protein>
    <submittedName>
        <fullName evidence="2">Uncharacterized protein</fullName>
    </submittedName>
</protein>
<evidence type="ECO:0000256" key="1">
    <source>
        <dbReference type="SAM" id="Phobius"/>
    </source>
</evidence>
<dbReference type="STRING" id="322505.SAMN04487836_11116"/>
<dbReference type="Proteomes" id="UP000183028">
    <property type="component" value="Unassembled WGS sequence"/>
</dbReference>
<keyword evidence="1" id="KW-0812">Transmembrane</keyword>
<sequence>MMEISKLLTIPLYTPLYSDDLDMVNGCGMPILRRSTDDSQRSIFFFTSLNAIYHFIEEDGGIVDDVYPFATVEGDTFIELLQKAYVLGMTHVDFNLNEENHIAYKLDYFFKQCHIEPTHKNITSIGTYPIYNYYDPYKLTQAQIDNLSTNYTQMSLPELIYAYHKTPDKAILEALRLALDHITYYLKLSDYQEPVIDNNQLYIYYTNRFIYHQRNQYTSLESVEVLDDLLKRFAIKEIVITDGAHDKLILQTSTFLSQDLHKTYQDPLFTLLIIDFQDDYYGGYLHGVIKSDSNYTLYTSTSSSTIHVDEIMEGQKIVTKANDSYIRIKTDKPITEYSYSVLTNMPESDNPVLSAIAFHTESMMVKPGYSKALDAAILHGHYYLIGDYKAVLSPKYTQQPYQEVDFNKLLEQHKDILINEGALNSLLLPQDYLSHLQNKTEDIYESSSSSIITYILLALLVLLVVMYIYFTN</sequence>
<dbReference type="EMBL" id="FNYK01000020">
    <property type="protein sequence ID" value="SEI73810.1"/>
    <property type="molecule type" value="Genomic_DNA"/>
</dbReference>